<dbReference type="SMART" id="SM00184">
    <property type="entry name" value="RING"/>
    <property type="match status" value="1"/>
</dbReference>
<dbReference type="PROSITE" id="PS00518">
    <property type="entry name" value="ZF_RING_1"/>
    <property type="match status" value="1"/>
</dbReference>
<dbReference type="PROSITE" id="PS51873">
    <property type="entry name" value="TRIAD"/>
    <property type="match status" value="1"/>
</dbReference>
<dbReference type="InterPro" id="IPR044066">
    <property type="entry name" value="TRIAD_supradom"/>
</dbReference>
<comment type="caution">
    <text evidence="11">The sequence shown here is derived from an EMBL/GenBank/DDBJ whole genome shotgun (WGS) entry which is preliminary data.</text>
</comment>
<dbReference type="PANTHER" id="PTHR11685">
    <property type="entry name" value="RBR FAMILY RING FINGER AND IBR DOMAIN-CONTAINING"/>
    <property type="match status" value="1"/>
</dbReference>
<dbReference type="InterPro" id="IPR013083">
    <property type="entry name" value="Znf_RING/FYVE/PHD"/>
</dbReference>
<dbReference type="GO" id="GO:0016567">
    <property type="term" value="P:protein ubiquitination"/>
    <property type="evidence" value="ECO:0007669"/>
    <property type="project" value="InterPro"/>
</dbReference>
<feature type="compositionally biased region" description="Polar residues" evidence="8">
    <location>
        <begin position="289"/>
        <end position="339"/>
    </location>
</feature>
<evidence type="ECO:0000256" key="8">
    <source>
        <dbReference type="SAM" id="MobiDB-lite"/>
    </source>
</evidence>
<dbReference type="InterPro" id="IPR017907">
    <property type="entry name" value="Znf_RING_CS"/>
</dbReference>
<dbReference type="InterPro" id="IPR001841">
    <property type="entry name" value="Znf_RING"/>
</dbReference>
<gene>
    <name evidence="11" type="ORF">B0F90DRAFT_1713063</name>
</gene>
<evidence type="ECO:0000313" key="11">
    <source>
        <dbReference type="EMBL" id="KAI0302865.1"/>
    </source>
</evidence>
<keyword evidence="6" id="KW-0862">Zinc</keyword>
<dbReference type="SUPFAM" id="SSF57850">
    <property type="entry name" value="RING/U-box"/>
    <property type="match status" value="1"/>
</dbReference>
<feature type="domain" description="RING-type" evidence="10">
    <location>
        <begin position="392"/>
        <end position="610"/>
    </location>
</feature>
<dbReference type="AlphaFoldDB" id="A0AAD4QN58"/>
<dbReference type="Pfam" id="PF00097">
    <property type="entry name" value="zf-C3HC4"/>
    <property type="match status" value="1"/>
</dbReference>
<organism evidence="11 12">
    <name type="scientific">Multifurca ochricompacta</name>
    <dbReference type="NCBI Taxonomy" id="376703"/>
    <lineage>
        <taxon>Eukaryota</taxon>
        <taxon>Fungi</taxon>
        <taxon>Dikarya</taxon>
        <taxon>Basidiomycota</taxon>
        <taxon>Agaricomycotina</taxon>
        <taxon>Agaricomycetes</taxon>
        <taxon>Russulales</taxon>
        <taxon>Russulaceae</taxon>
        <taxon>Multifurca</taxon>
    </lineage>
</organism>
<protein>
    <submittedName>
        <fullName evidence="11">Uncharacterized protein</fullName>
    </submittedName>
</protein>
<accession>A0AAD4QN58</accession>
<proteinExistence type="predicted"/>
<evidence type="ECO:0000256" key="7">
    <source>
        <dbReference type="PROSITE-ProRule" id="PRU00175"/>
    </source>
</evidence>
<keyword evidence="5" id="KW-0833">Ubl conjugation pathway</keyword>
<feature type="domain" description="RING-type" evidence="9">
    <location>
        <begin position="396"/>
        <end position="444"/>
    </location>
</feature>
<dbReference type="PROSITE" id="PS50089">
    <property type="entry name" value="ZF_RING_2"/>
    <property type="match status" value="1"/>
</dbReference>
<dbReference type="InterPro" id="IPR031127">
    <property type="entry name" value="E3_UB_ligase_RBR"/>
</dbReference>
<dbReference type="GO" id="GO:0008270">
    <property type="term" value="F:zinc ion binding"/>
    <property type="evidence" value="ECO:0007669"/>
    <property type="project" value="UniProtKB-KW"/>
</dbReference>
<evidence type="ECO:0000259" key="10">
    <source>
        <dbReference type="PROSITE" id="PS51873"/>
    </source>
</evidence>
<keyword evidence="12" id="KW-1185">Reference proteome</keyword>
<evidence type="ECO:0000256" key="5">
    <source>
        <dbReference type="ARBA" id="ARBA00022786"/>
    </source>
</evidence>
<keyword evidence="4 7" id="KW-0863">Zinc-finger</keyword>
<evidence type="ECO:0000256" key="4">
    <source>
        <dbReference type="ARBA" id="ARBA00022771"/>
    </source>
</evidence>
<reference evidence="11" key="1">
    <citation type="journal article" date="2022" name="New Phytol.">
        <title>Evolutionary transition to the ectomycorrhizal habit in the genomes of a hyperdiverse lineage of mushroom-forming fungi.</title>
        <authorList>
            <person name="Looney B."/>
            <person name="Miyauchi S."/>
            <person name="Morin E."/>
            <person name="Drula E."/>
            <person name="Courty P.E."/>
            <person name="Kohler A."/>
            <person name="Kuo A."/>
            <person name="LaButti K."/>
            <person name="Pangilinan J."/>
            <person name="Lipzen A."/>
            <person name="Riley R."/>
            <person name="Andreopoulos W."/>
            <person name="He G."/>
            <person name="Johnson J."/>
            <person name="Nolan M."/>
            <person name="Tritt A."/>
            <person name="Barry K.W."/>
            <person name="Grigoriev I.V."/>
            <person name="Nagy L.G."/>
            <person name="Hibbett D."/>
            <person name="Henrissat B."/>
            <person name="Matheny P.B."/>
            <person name="Labbe J."/>
            <person name="Martin F.M."/>
        </authorList>
    </citation>
    <scope>NUCLEOTIDE SEQUENCE</scope>
    <source>
        <strain evidence="11">BPL690</strain>
    </source>
</reference>
<dbReference type="EMBL" id="WTXG01000010">
    <property type="protein sequence ID" value="KAI0302865.1"/>
    <property type="molecule type" value="Genomic_DNA"/>
</dbReference>
<evidence type="ECO:0000256" key="3">
    <source>
        <dbReference type="ARBA" id="ARBA00022737"/>
    </source>
</evidence>
<evidence type="ECO:0000313" key="12">
    <source>
        <dbReference type="Proteomes" id="UP001203297"/>
    </source>
</evidence>
<dbReference type="GO" id="GO:0004842">
    <property type="term" value="F:ubiquitin-protein transferase activity"/>
    <property type="evidence" value="ECO:0007669"/>
    <property type="project" value="InterPro"/>
</dbReference>
<keyword evidence="1" id="KW-0808">Transferase</keyword>
<sequence>MAYKSSSTYMTPPLRSYSPKRFSDTDGNFRNVLTSGAEYVVSYGGTSQYSRDGSGVAAVAFSIEQEGLKDLALLQAVLSRKCAEETTSICSQWSGNLHLEVEDICEVPLFKKTLKLKTTTYGPPGDLVNIESSAAAIITRPPEILACLKLRLPTRNVFVIFDSHPRPSYPDGAGMSVSTSVESTARRLTELLPTIDLQDGVLQWQAQLLANTSGHVFVPHGFDMSMATLWQRCSTEISDLRSQNEFQTNEQQRLESEVKDMEERIRRQEVQIKGAEEKLQRQARHIQQLELSPSSANDSRTPTLSRNPSPWMSQSFTPSPSRASTSAFGRSNTTPVANSGSGGSYSLHRNPPTPPFDLEDSFSYAIGLQHEFDNEDRALSAQRTELSRSVQRLFECGICMEQMPEDSIAHPDYCDHSFCRECMRRHVTSRLDEHRFPILCPTCSVGKGKDKGEVGQVSQSLALDLGLTNEQYEIWTEMELVTFSILLHCRKCERSMFVARDEHEETNIIACPLPDCNHVWCKQCQRAIDFGGPRHSCDGTSELEHLMKEQGWKHCPCTPDPSYLLVPLNFMFCCITPGCNTHFCYICGELIVKSALQQDIRNATSSHFQKNCALFAVPD</sequence>
<keyword evidence="3" id="KW-0677">Repeat</keyword>
<dbReference type="Gene3D" id="3.30.40.10">
    <property type="entry name" value="Zinc/RING finger domain, C3HC4 (zinc finger)"/>
    <property type="match status" value="1"/>
</dbReference>
<name>A0AAD4QN58_9AGAM</name>
<keyword evidence="2" id="KW-0479">Metal-binding</keyword>
<feature type="region of interest" description="Disordered" evidence="8">
    <location>
        <begin position="277"/>
        <end position="354"/>
    </location>
</feature>
<evidence type="ECO:0000256" key="6">
    <source>
        <dbReference type="ARBA" id="ARBA00022833"/>
    </source>
</evidence>
<evidence type="ECO:0000259" key="9">
    <source>
        <dbReference type="PROSITE" id="PS50089"/>
    </source>
</evidence>
<dbReference type="InterPro" id="IPR018957">
    <property type="entry name" value="Znf_C3HC4_RING-type"/>
</dbReference>
<evidence type="ECO:0000256" key="1">
    <source>
        <dbReference type="ARBA" id="ARBA00022679"/>
    </source>
</evidence>
<dbReference type="Proteomes" id="UP001203297">
    <property type="component" value="Unassembled WGS sequence"/>
</dbReference>
<evidence type="ECO:0000256" key="2">
    <source>
        <dbReference type="ARBA" id="ARBA00022723"/>
    </source>
</evidence>